<evidence type="ECO:0000256" key="2">
    <source>
        <dbReference type="ARBA" id="ARBA00023015"/>
    </source>
</evidence>
<dbReference type="EMBL" id="CP081869">
    <property type="protein sequence ID" value="QZO02180.1"/>
    <property type="molecule type" value="Genomic_DNA"/>
</dbReference>
<dbReference type="Pfam" id="PF00126">
    <property type="entry name" value="HTH_1"/>
    <property type="match status" value="1"/>
</dbReference>
<dbReference type="KEGG" id="cmet:K6K41_13555"/>
<name>A0A9E6URE3_9HYPH</name>
<dbReference type="GO" id="GO:0003700">
    <property type="term" value="F:DNA-binding transcription factor activity"/>
    <property type="evidence" value="ECO:0007669"/>
    <property type="project" value="InterPro"/>
</dbReference>
<dbReference type="CDD" id="cd05466">
    <property type="entry name" value="PBP2_LTTR_substrate"/>
    <property type="match status" value="1"/>
</dbReference>
<keyword evidence="7" id="KW-1185">Reference proteome</keyword>
<keyword evidence="2" id="KW-0805">Transcription regulation</keyword>
<evidence type="ECO:0000259" key="5">
    <source>
        <dbReference type="PROSITE" id="PS50931"/>
    </source>
</evidence>
<evidence type="ECO:0000256" key="1">
    <source>
        <dbReference type="ARBA" id="ARBA00009437"/>
    </source>
</evidence>
<feature type="domain" description="HTH lysR-type" evidence="5">
    <location>
        <begin position="10"/>
        <end position="67"/>
    </location>
</feature>
<dbReference type="SUPFAM" id="SSF53850">
    <property type="entry name" value="Periplasmic binding protein-like II"/>
    <property type="match status" value="1"/>
</dbReference>
<dbReference type="GO" id="GO:0032993">
    <property type="term" value="C:protein-DNA complex"/>
    <property type="evidence" value="ECO:0007669"/>
    <property type="project" value="TreeGrafter"/>
</dbReference>
<dbReference type="PANTHER" id="PTHR30346">
    <property type="entry name" value="TRANSCRIPTIONAL DUAL REGULATOR HCAR-RELATED"/>
    <property type="match status" value="1"/>
</dbReference>
<proteinExistence type="inferred from homology"/>
<organism evidence="6 7">
    <name type="scientific">Chenggangzhangella methanolivorans</name>
    <dbReference type="NCBI Taxonomy" id="1437009"/>
    <lineage>
        <taxon>Bacteria</taxon>
        <taxon>Pseudomonadati</taxon>
        <taxon>Pseudomonadota</taxon>
        <taxon>Alphaproteobacteria</taxon>
        <taxon>Hyphomicrobiales</taxon>
        <taxon>Methylopilaceae</taxon>
        <taxon>Chenggangzhangella</taxon>
    </lineage>
</organism>
<dbReference type="SUPFAM" id="SSF46785">
    <property type="entry name" value="Winged helix' DNA-binding domain"/>
    <property type="match status" value="1"/>
</dbReference>
<keyword evidence="3" id="KW-0238">DNA-binding</keyword>
<dbReference type="InterPro" id="IPR036388">
    <property type="entry name" value="WH-like_DNA-bd_sf"/>
</dbReference>
<evidence type="ECO:0000313" key="6">
    <source>
        <dbReference type="EMBL" id="QZO02180.1"/>
    </source>
</evidence>
<sequence length="323" mass="33942">MPSRPDDLPFDLRALTIFLAACEEGGMAAAARRLGLTQPAISSAVADLEARLGAALFDRSVRPLALTPAGALLRQRASALVSEARQIAPGLSEIARGRLPLVRIGLVDSLSRALSAPLAEHLRGRAEEVSIRSGLTAAHAGALVTRNLEVMIGADDLGDLDGVERWPIAGETYVLSLPLGVVAPRSTAELMTLARELTFVRYSARSSTGVEIDRHLRRLGVELPRGLEFDTPYGVAATVAAGGGFALTTPLCAYESGVDLSRIGFAPTPGPQATRRITLVALARSLGRLPARLAEFARTELRATALPPIERASPALAAAIEVS</sequence>
<dbReference type="PRINTS" id="PR00039">
    <property type="entry name" value="HTHLYSR"/>
</dbReference>
<protein>
    <submittedName>
        <fullName evidence="6">LysR family transcriptional regulator</fullName>
    </submittedName>
</protein>
<dbReference type="PANTHER" id="PTHR30346:SF29">
    <property type="entry name" value="LYSR SUBSTRATE-BINDING"/>
    <property type="match status" value="1"/>
</dbReference>
<evidence type="ECO:0000256" key="3">
    <source>
        <dbReference type="ARBA" id="ARBA00023125"/>
    </source>
</evidence>
<dbReference type="AlphaFoldDB" id="A0A9E6URE3"/>
<dbReference type="RefSeq" id="WP_261405581.1">
    <property type="nucleotide sequence ID" value="NZ_CP081869.1"/>
</dbReference>
<gene>
    <name evidence="6" type="ORF">K6K41_13555</name>
</gene>
<accession>A0A9E6URE3</accession>
<dbReference type="Gene3D" id="1.10.10.10">
    <property type="entry name" value="Winged helix-like DNA-binding domain superfamily/Winged helix DNA-binding domain"/>
    <property type="match status" value="1"/>
</dbReference>
<dbReference type="GO" id="GO:0003677">
    <property type="term" value="F:DNA binding"/>
    <property type="evidence" value="ECO:0007669"/>
    <property type="project" value="UniProtKB-KW"/>
</dbReference>
<dbReference type="Pfam" id="PF03466">
    <property type="entry name" value="LysR_substrate"/>
    <property type="match status" value="1"/>
</dbReference>
<dbReference type="PROSITE" id="PS50931">
    <property type="entry name" value="HTH_LYSR"/>
    <property type="match status" value="1"/>
</dbReference>
<dbReference type="Gene3D" id="3.40.190.10">
    <property type="entry name" value="Periplasmic binding protein-like II"/>
    <property type="match status" value="2"/>
</dbReference>
<keyword evidence="4" id="KW-0804">Transcription</keyword>
<dbReference type="InterPro" id="IPR005119">
    <property type="entry name" value="LysR_subst-bd"/>
</dbReference>
<comment type="similarity">
    <text evidence="1">Belongs to the LysR transcriptional regulatory family.</text>
</comment>
<dbReference type="Proteomes" id="UP000825701">
    <property type="component" value="Chromosome"/>
</dbReference>
<dbReference type="InterPro" id="IPR036390">
    <property type="entry name" value="WH_DNA-bd_sf"/>
</dbReference>
<evidence type="ECO:0000313" key="7">
    <source>
        <dbReference type="Proteomes" id="UP000825701"/>
    </source>
</evidence>
<dbReference type="FunFam" id="1.10.10.10:FF:000001">
    <property type="entry name" value="LysR family transcriptional regulator"/>
    <property type="match status" value="1"/>
</dbReference>
<reference evidence="6" key="1">
    <citation type="submission" date="2021-08" db="EMBL/GenBank/DDBJ databases">
        <authorList>
            <person name="Zhang H."/>
            <person name="Xu M."/>
            <person name="Yu Z."/>
            <person name="Yang L."/>
            <person name="Cai Y."/>
        </authorList>
    </citation>
    <scope>NUCLEOTIDE SEQUENCE</scope>
    <source>
        <strain evidence="6">CHL1</strain>
    </source>
</reference>
<evidence type="ECO:0000256" key="4">
    <source>
        <dbReference type="ARBA" id="ARBA00023163"/>
    </source>
</evidence>
<dbReference type="InterPro" id="IPR000847">
    <property type="entry name" value="LysR_HTH_N"/>
</dbReference>